<organism evidence="2 3">
    <name type="scientific">Spirosoma validum</name>
    <dbReference type="NCBI Taxonomy" id="2771355"/>
    <lineage>
        <taxon>Bacteria</taxon>
        <taxon>Pseudomonadati</taxon>
        <taxon>Bacteroidota</taxon>
        <taxon>Cytophagia</taxon>
        <taxon>Cytophagales</taxon>
        <taxon>Cytophagaceae</taxon>
        <taxon>Spirosoma</taxon>
    </lineage>
</organism>
<gene>
    <name evidence="2" type="ORF">IC230_18045</name>
</gene>
<keyword evidence="1" id="KW-0812">Transmembrane</keyword>
<evidence type="ECO:0000256" key="1">
    <source>
        <dbReference type="SAM" id="Phobius"/>
    </source>
</evidence>
<proteinExistence type="predicted"/>
<dbReference type="RefSeq" id="WP_191040432.1">
    <property type="nucleotide sequence ID" value="NZ_JACXAA010000006.1"/>
</dbReference>
<sequence length="340" mass="37965">MTFLRLFATSRMAIFILIAVLLISTEVFVTHTPAFSRHPVGLSVAVLFDLVFVTTALFYWLVARPLRLANSRLVVVALLMLRIALFILPKTAFSSDKIWPALLVLAEGAVLILVVLRIRTITKKYQFLWKETDRQTALRDSLAAVVSKRAADVIIGEGLTLYYVLVGWRLQSDLPVEARAVTTYRQSGQVALTAGVLIVGLVEGVVLHVVLSRWNPTVAFWVTALSGYGLLFFVADIMATVKRPSYLTKNYLHIRLGIRWRARISHSSIADVVPIHDKPSKQADRLNGAFLATPNVLLTLHEPVCVEGPYGIQKTVRQLSFFVDDRTAFIQALNEQKTLN</sequence>
<keyword evidence="3" id="KW-1185">Reference proteome</keyword>
<feature type="transmembrane region" description="Helical" evidence="1">
    <location>
        <begin position="73"/>
        <end position="92"/>
    </location>
</feature>
<dbReference type="AlphaFoldDB" id="A0A927GEN9"/>
<evidence type="ECO:0000313" key="3">
    <source>
        <dbReference type="Proteomes" id="UP000653797"/>
    </source>
</evidence>
<accession>A0A927GEN9</accession>
<reference evidence="2" key="1">
    <citation type="submission" date="2020-09" db="EMBL/GenBank/DDBJ databases">
        <authorList>
            <person name="Kim M.K."/>
        </authorList>
    </citation>
    <scope>NUCLEOTIDE SEQUENCE</scope>
    <source>
        <strain evidence="2">BT704</strain>
    </source>
</reference>
<evidence type="ECO:0000313" key="2">
    <source>
        <dbReference type="EMBL" id="MBD2754810.1"/>
    </source>
</evidence>
<feature type="transmembrane region" description="Helical" evidence="1">
    <location>
        <begin position="190"/>
        <end position="212"/>
    </location>
</feature>
<keyword evidence="1" id="KW-0472">Membrane</keyword>
<feature type="transmembrane region" description="Helical" evidence="1">
    <location>
        <begin position="12"/>
        <end position="34"/>
    </location>
</feature>
<feature type="transmembrane region" description="Helical" evidence="1">
    <location>
        <begin position="40"/>
        <end position="61"/>
    </location>
</feature>
<feature type="transmembrane region" description="Helical" evidence="1">
    <location>
        <begin position="98"/>
        <end position="116"/>
    </location>
</feature>
<comment type="caution">
    <text evidence="2">The sequence shown here is derived from an EMBL/GenBank/DDBJ whole genome shotgun (WGS) entry which is preliminary data.</text>
</comment>
<dbReference type="Proteomes" id="UP000653797">
    <property type="component" value="Unassembled WGS sequence"/>
</dbReference>
<name>A0A927GEN9_9BACT</name>
<protein>
    <submittedName>
        <fullName evidence="2">Uncharacterized protein</fullName>
    </submittedName>
</protein>
<dbReference type="EMBL" id="JACXAA010000006">
    <property type="protein sequence ID" value="MBD2754810.1"/>
    <property type="molecule type" value="Genomic_DNA"/>
</dbReference>
<keyword evidence="1" id="KW-1133">Transmembrane helix</keyword>
<feature type="transmembrane region" description="Helical" evidence="1">
    <location>
        <begin position="218"/>
        <end position="239"/>
    </location>
</feature>